<dbReference type="Proteomes" id="UP001303473">
    <property type="component" value="Unassembled WGS sequence"/>
</dbReference>
<dbReference type="GO" id="GO:0003700">
    <property type="term" value="F:DNA-binding transcription factor activity"/>
    <property type="evidence" value="ECO:0007669"/>
    <property type="project" value="InterPro"/>
</dbReference>
<feature type="compositionally biased region" description="Low complexity" evidence="1">
    <location>
        <begin position="89"/>
        <end position="99"/>
    </location>
</feature>
<proteinExistence type="predicted"/>
<feature type="compositionally biased region" description="Low complexity" evidence="1">
    <location>
        <begin position="188"/>
        <end position="197"/>
    </location>
</feature>
<accession>A0AAN6S8A4</accession>
<dbReference type="InterPro" id="IPR004827">
    <property type="entry name" value="bZIP"/>
</dbReference>
<keyword evidence="4" id="KW-1185">Reference proteome</keyword>
<dbReference type="PANTHER" id="PTHR39607">
    <property type="entry name" value="XANTHOCILLIN BIOSYNTHESIS CLUSTER TRANSCRIPTION FACTOR XANC-RELATED"/>
    <property type="match status" value="1"/>
</dbReference>
<sequence length="288" mass="31640">MSSYQHPQDADWVGVSTDEIQGYLTEDIVDYDDPTTPQQTKPPSLPRSAKSRKASSGKKRRGSQAPQSGSDTEKETVKMPSRSSRHHSSSPGSKGSKSSSKTKTDDWNEVTDPEERRRIQNRIAQRKFREKAREQKDRAQRDAQNQQYAGSSYHIPGPDEITNDGADLSGLPWGSLSMRHVVARGHASASQQGNNSSSRRESSDPSAASPSRPDLDTSSYPAAYLSPTYTSAGGYYATTPQMSSITSYDNSSISRGGNDDSSPYYSYDYDCEYDYEVDATGGGSYHQI</sequence>
<gene>
    <name evidence="3" type="ORF">QBC46DRAFT_337896</name>
</gene>
<feature type="compositionally biased region" description="Basic and acidic residues" evidence="1">
    <location>
        <begin position="131"/>
        <end position="141"/>
    </location>
</feature>
<evidence type="ECO:0000259" key="2">
    <source>
        <dbReference type="PROSITE" id="PS00036"/>
    </source>
</evidence>
<organism evidence="3 4">
    <name type="scientific">Diplogelasinospora grovesii</name>
    <dbReference type="NCBI Taxonomy" id="303347"/>
    <lineage>
        <taxon>Eukaryota</taxon>
        <taxon>Fungi</taxon>
        <taxon>Dikarya</taxon>
        <taxon>Ascomycota</taxon>
        <taxon>Pezizomycotina</taxon>
        <taxon>Sordariomycetes</taxon>
        <taxon>Sordariomycetidae</taxon>
        <taxon>Sordariales</taxon>
        <taxon>Diplogelasinosporaceae</taxon>
        <taxon>Diplogelasinospora</taxon>
    </lineage>
</organism>
<dbReference type="PROSITE" id="PS00036">
    <property type="entry name" value="BZIP_BASIC"/>
    <property type="match status" value="1"/>
</dbReference>
<feature type="compositionally biased region" description="Basic residues" evidence="1">
    <location>
        <begin position="49"/>
        <end position="62"/>
    </location>
</feature>
<dbReference type="AlphaFoldDB" id="A0AAN6S8A4"/>
<feature type="region of interest" description="Disordered" evidence="1">
    <location>
        <begin position="24"/>
        <end position="232"/>
    </location>
</feature>
<dbReference type="CDD" id="cd14688">
    <property type="entry name" value="bZIP_YAP"/>
    <property type="match status" value="1"/>
</dbReference>
<feature type="domain" description="BZIP" evidence="2">
    <location>
        <begin position="116"/>
        <end position="131"/>
    </location>
</feature>
<evidence type="ECO:0000313" key="4">
    <source>
        <dbReference type="Proteomes" id="UP001303473"/>
    </source>
</evidence>
<comment type="caution">
    <text evidence="3">The sequence shown here is derived from an EMBL/GenBank/DDBJ whole genome shotgun (WGS) entry which is preliminary data.</text>
</comment>
<name>A0AAN6S8A4_9PEZI</name>
<evidence type="ECO:0000256" key="1">
    <source>
        <dbReference type="SAM" id="MobiDB-lite"/>
    </source>
</evidence>
<reference evidence="4" key="1">
    <citation type="journal article" date="2023" name="Mol. Phylogenet. Evol.">
        <title>Genome-scale phylogeny and comparative genomics of the fungal order Sordariales.</title>
        <authorList>
            <person name="Hensen N."/>
            <person name="Bonometti L."/>
            <person name="Westerberg I."/>
            <person name="Brannstrom I.O."/>
            <person name="Guillou S."/>
            <person name="Cros-Aarteil S."/>
            <person name="Calhoun S."/>
            <person name="Haridas S."/>
            <person name="Kuo A."/>
            <person name="Mondo S."/>
            <person name="Pangilinan J."/>
            <person name="Riley R."/>
            <person name="LaButti K."/>
            <person name="Andreopoulos B."/>
            <person name="Lipzen A."/>
            <person name="Chen C."/>
            <person name="Yan M."/>
            <person name="Daum C."/>
            <person name="Ng V."/>
            <person name="Clum A."/>
            <person name="Steindorff A."/>
            <person name="Ohm R.A."/>
            <person name="Martin F."/>
            <person name="Silar P."/>
            <person name="Natvig D.O."/>
            <person name="Lalanne C."/>
            <person name="Gautier V."/>
            <person name="Ament-Velasquez S.L."/>
            <person name="Kruys A."/>
            <person name="Hutchinson M.I."/>
            <person name="Powell A.J."/>
            <person name="Barry K."/>
            <person name="Miller A.N."/>
            <person name="Grigoriev I.V."/>
            <person name="Debuchy R."/>
            <person name="Gladieux P."/>
            <person name="Hiltunen Thoren M."/>
            <person name="Johannesson H."/>
        </authorList>
    </citation>
    <scope>NUCLEOTIDE SEQUENCE [LARGE SCALE GENOMIC DNA]</scope>
    <source>
        <strain evidence="4">CBS 340.73</strain>
    </source>
</reference>
<dbReference type="InterPro" id="IPR052635">
    <property type="entry name" value="Sec_Metab_Biosynth_Reg"/>
</dbReference>
<dbReference type="EMBL" id="MU853761">
    <property type="protein sequence ID" value="KAK3944165.1"/>
    <property type="molecule type" value="Genomic_DNA"/>
</dbReference>
<dbReference type="PANTHER" id="PTHR39607:SF2">
    <property type="entry name" value="BZIP DOMAIN-CONTAINING PROTEIN"/>
    <property type="match status" value="1"/>
</dbReference>
<protein>
    <recommendedName>
        <fullName evidence="2">BZIP domain-containing protein</fullName>
    </recommendedName>
</protein>
<evidence type="ECO:0000313" key="3">
    <source>
        <dbReference type="EMBL" id="KAK3944165.1"/>
    </source>
</evidence>